<dbReference type="Pfam" id="PF07963">
    <property type="entry name" value="N_methyl"/>
    <property type="match status" value="1"/>
</dbReference>
<keyword evidence="3" id="KW-1185">Reference proteome</keyword>
<dbReference type="InterPro" id="IPR012902">
    <property type="entry name" value="N_methyl_site"/>
</dbReference>
<dbReference type="Proteomes" id="UP000315017">
    <property type="component" value="Chromosome"/>
</dbReference>
<dbReference type="InterPro" id="IPR027558">
    <property type="entry name" value="Pre_pil_HX9DG_C"/>
</dbReference>
<dbReference type="NCBIfam" id="TIGR04294">
    <property type="entry name" value="pre_pil_HX9DG"/>
    <property type="match status" value="1"/>
</dbReference>
<sequence>MKMLVRRRAFTLVELLVVMAIIAVLVALLLPAVQKAREAASRASCSNNLRQIALAMHNHENALSYLPASKRTTKPQRSWAPDILPFLEQANMVSDANYDLDCNWWRDTDEATMTAIPNGTTAKKHIRAFICPSTPIPERIQNKLDSSAGDKVGACGDYFAVEGVSSAINTDLPTAYQINFNGASFLAGALRPFEDANPNIPTGNTYPYAFRKTTFKSITDGTSNTILMGECAGREDVWRGRVMRPAVADTMSANCARARGGAWATNDNPYTIGARVDWCGGTIPGKMKINSSNEYGFLFYSFHDRGANFAIADGSVEFISDKVALWVLAALSTRSGGEALSATDY</sequence>
<dbReference type="InterPro" id="IPR011453">
    <property type="entry name" value="DUF1559"/>
</dbReference>
<dbReference type="InterPro" id="IPR045584">
    <property type="entry name" value="Pilin-like"/>
</dbReference>
<gene>
    <name evidence="2" type="ORF">ETAA8_52420</name>
</gene>
<dbReference type="RefSeq" id="WP_145095070.1">
    <property type="nucleotide sequence ID" value="NZ_CP036274.1"/>
</dbReference>
<evidence type="ECO:0000313" key="2">
    <source>
        <dbReference type="EMBL" id="QDU30123.1"/>
    </source>
</evidence>
<dbReference type="PANTHER" id="PTHR30093:SF2">
    <property type="entry name" value="TYPE II SECRETION SYSTEM PROTEIN H"/>
    <property type="match status" value="1"/>
</dbReference>
<name>A0A517YIR5_9BACT</name>
<dbReference type="Gene3D" id="3.30.700.10">
    <property type="entry name" value="Glycoprotein, Type 4 Pilin"/>
    <property type="match status" value="1"/>
</dbReference>
<evidence type="ECO:0000313" key="3">
    <source>
        <dbReference type="Proteomes" id="UP000315017"/>
    </source>
</evidence>
<dbReference type="KEGG" id="aagg:ETAA8_52420"/>
<accession>A0A517YIR5</accession>
<dbReference type="AlphaFoldDB" id="A0A517YIR5"/>
<proteinExistence type="predicted"/>
<dbReference type="PANTHER" id="PTHR30093">
    <property type="entry name" value="GENERAL SECRETION PATHWAY PROTEIN G"/>
    <property type="match status" value="1"/>
</dbReference>
<evidence type="ECO:0000259" key="1">
    <source>
        <dbReference type="Pfam" id="PF07596"/>
    </source>
</evidence>
<dbReference type="SUPFAM" id="SSF54523">
    <property type="entry name" value="Pili subunits"/>
    <property type="match status" value="1"/>
</dbReference>
<feature type="domain" description="DUF1559" evidence="1">
    <location>
        <begin position="34"/>
        <end position="323"/>
    </location>
</feature>
<reference evidence="2 3" key="1">
    <citation type="submission" date="2019-02" db="EMBL/GenBank/DDBJ databases">
        <title>Deep-cultivation of Planctomycetes and their phenomic and genomic characterization uncovers novel biology.</title>
        <authorList>
            <person name="Wiegand S."/>
            <person name="Jogler M."/>
            <person name="Boedeker C."/>
            <person name="Pinto D."/>
            <person name="Vollmers J."/>
            <person name="Rivas-Marin E."/>
            <person name="Kohn T."/>
            <person name="Peeters S.H."/>
            <person name="Heuer A."/>
            <person name="Rast P."/>
            <person name="Oberbeckmann S."/>
            <person name="Bunk B."/>
            <person name="Jeske O."/>
            <person name="Meyerdierks A."/>
            <person name="Storesund J.E."/>
            <person name="Kallscheuer N."/>
            <person name="Luecker S."/>
            <person name="Lage O.M."/>
            <person name="Pohl T."/>
            <person name="Merkel B.J."/>
            <person name="Hornburger P."/>
            <person name="Mueller R.-W."/>
            <person name="Bruemmer F."/>
            <person name="Labrenz M."/>
            <person name="Spormann A.M."/>
            <person name="Op den Camp H."/>
            <person name="Overmann J."/>
            <person name="Amann R."/>
            <person name="Jetten M.S.M."/>
            <person name="Mascher T."/>
            <person name="Medema M.H."/>
            <person name="Devos D.P."/>
            <person name="Kaster A.-K."/>
            <person name="Ovreas L."/>
            <person name="Rohde M."/>
            <person name="Galperin M.Y."/>
            <person name="Jogler C."/>
        </authorList>
    </citation>
    <scope>NUCLEOTIDE SEQUENCE [LARGE SCALE GENOMIC DNA]</scope>
    <source>
        <strain evidence="2 3">ETA_A8</strain>
    </source>
</reference>
<dbReference type="NCBIfam" id="TIGR02532">
    <property type="entry name" value="IV_pilin_GFxxxE"/>
    <property type="match status" value="1"/>
</dbReference>
<dbReference type="Pfam" id="PF07596">
    <property type="entry name" value="SBP_bac_10"/>
    <property type="match status" value="1"/>
</dbReference>
<protein>
    <recommendedName>
        <fullName evidence="1">DUF1559 domain-containing protein</fullName>
    </recommendedName>
</protein>
<dbReference type="EMBL" id="CP036274">
    <property type="protein sequence ID" value="QDU30123.1"/>
    <property type="molecule type" value="Genomic_DNA"/>
</dbReference>
<organism evidence="2 3">
    <name type="scientific">Anatilimnocola aggregata</name>
    <dbReference type="NCBI Taxonomy" id="2528021"/>
    <lineage>
        <taxon>Bacteria</taxon>
        <taxon>Pseudomonadati</taxon>
        <taxon>Planctomycetota</taxon>
        <taxon>Planctomycetia</taxon>
        <taxon>Pirellulales</taxon>
        <taxon>Pirellulaceae</taxon>
        <taxon>Anatilimnocola</taxon>
    </lineage>
</organism>
<dbReference type="OrthoDB" id="289947at2"/>